<gene>
    <name evidence="9" type="ORF">RIF23_04510</name>
</gene>
<evidence type="ECO:0000259" key="8">
    <source>
        <dbReference type="PROSITE" id="PS50928"/>
    </source>
</evidence>
<protein>
    <submittedName>
        <fullName evidence="9">ABC transporter permease</fullName>
    </submittedName>
</protein>
<dbReference type="PANTHER" id="PTHR43386:SF1">
    <property type="entry name" value="D,D-DIPEPTIDE TRANSPORT SYSTEM PERMEASE PROTEIN DDPC-RELATED"/>
    <property type="match status" value="1"/>
</dbReference>
<keyword evidence="3" id="KW-1003">Cell membrane</keyword>
<dbReference type="Proteomes" id="UP001250214">
    <property type="component" value="Unassembled WGS sequence"/>
</dbReference>
<evidence type="ECO:0000256" key="4">
    <source>
        <dbReference type="ARBA" id="ARBA00022692"/>
    </source>
</evidence>
<accession>A0ABU2H2N8</accession>
<organism evidence="9 10">
    <name type="scientific">Lipingzhangella rawalii</name>
    <dbReference type="NCBI Taxonomy" id="2055835"/>
    <lineage>
        <taxon>Bacteria</taxon>
        <taxon>Bacillati</taxon>
        <taxon>Actinomycetota</taxon>
        <taxon>Actinomycetes</taxon>
        <taxon>Streptosporangiales</taxon>
        <taxon>Nocardiopsidaceae</taxon>
        <taxon>Lipingzhangella</taxon>
    </lineage>
</organism>
<keyword evidence="6 7" id="KW-0472">Membrane</keyword>
<evidence type="ECO:0000313" key="10">
    <source>
        <dbReference type="Proteomes" id="UP001250214"/>
    </source>
</evidence>
<dbReference type="PROSITE" id="PS50928">
    <property type="entry name" value="ABC_TM1"/>
    <property type="match status" value="1"/>
</dbReference>
<sequence length="298" mass="32023">MTTTSPTHPPLPTRVLAEARRSPVLAVTIVLLILVALVGVFAPWIAPYPEDALGNTAPDRSYIPPSSDHWFGTDHLGRDVFSRVVYGTRFGLVVSVAVVCISLVIGIVIGLLAGYIGGWWDEGLMRVTDVFLAVPGLLLALALASALNPGLIGATIALSVTWWPWYTRIIRGEVLSVMGRKHIEACRALGLSHTRVLLRHVLPNARTSLMVQASTDFGSVLLAVAALSFLGLGAQSPTPDWGLMVEQARTHFSTHWWMGTFPGLAILFVAALFYLLGDGLRDRLDPKHTTSTGSGGTT</sequence>
<evidence type="ECO:0000313" key="9">
    <source>
        <dbReference type="EMBL" id="MDS1269558.1"/>
    </source>
</evidence>
<keyword evidence="2 7" id="KW-0813">Transport</keyword>
<dbReference type="CDD" id="cd06261">
    <property type="entry name" value="TM_PBP2"/>
    <property type="match status" value="1"/>
</dbReference>
<keyword evidence="4 7" id="KW-0812">Transmembrane</keyword>
<dbReference type="PANTHER" id="PTHR43386">
    <property type="entry name" value="OLIGOPEPTIDE TRANSPORT SYSTEM PERMEASE PROTEIN APPC"/>
    <property type="match status" value="1"/>
</dbReference>
<comment type="caution">
    <text evidence="9">The sequence shown here is derived from an EMBL/GenBank/DDBJ whole genome shotgun (WGS) entry which is preliminary data.</text>
</comment>
<evidence type="ECO:0000256" key="2">
    <source>
        <dbReference type="ARBA" id="ARBA00022448"/>
    </source>
</evidence>
<feature type="transmembrane region" description="Helical" evidence="7">
    <location>
        <begin position="24"/>
        <end position="46"/>
    </location>
</feature>
<dbReference type="RefSeq" id="WP_310911021.1">
    <property type="nucleotide sequence ID" value="NZ_JAVLVT010000001.1"/>
</dbReference>
<feature type="transmembrane region" description="Helical" evidence="7">
    <location>
        <begin position="90"/>
        <end position="115"/>
    </location>
</feature>
<dbReference type="InterPro" id="IPR050366">
    <property type="entry name" value="BP-dependent_transpt_permease"/>
</dbReference>
<keyword evidence="5 7" id="KW-1133">Transmembrane helix</keyword>
<name>A0ABU2H2N8_9ACTN</name>
<feature type="domain" description="ABC transmembrane type-1" evidence="8">
    <location>
        <begin position="92"/>
        <end position="277"/>
    </location>
</feature>
<reference evidence="10" key="1">
    <citation type="submission" date="2023-07" db="EMBL/GenBank/DDBJ databases">
        <title>Novel species in the genus Lipingzhangella isolated from Sambhar Salt Lake.</title>
        <authorList>
            <person name="Jiya N."/>
            <person name="Kajale S."/>
            <person name="Sharma A."/>
        </authorList>
    </citation>
    <scope>NUCLEOTIDE SEQUENCE [LARGE SCALE GENOMIC DNA]</scope>
    <source>
        <strain evidence="10">LS1_29</strain>
    </source>
</reference>
<evidence type="ECO:0000256" key="7">
    <source>
        <dbReference type="RuleBase" id="RU363032"/>
    </source>
</evidence>
<dbReference type="EMBL" id="JAVLVT010000001">
    <property type="protein sequence ID" value="MDS1269558.1"/>
    <property type="molecule type" value="Genomic_DNA"/>
</dbReference>
<dbReference type="Pfam" id="PF00528">
    <property type="entry name" value="BPD_transp_1"/>
    <property type="match status" value="1"/>
</dbReference>
<keyword evidence="10" id="KW-1185">Reference proteome</keyword>
<evidence type="ECO:0000256" key="3">
    <source>
        <dbReference type="ARBA" id="ARBA00022475"/>
    </source>
</evidence>
<feature type="transmembrane region" description="Helical" evidence="7">
    <location>
        <begin position="127"/>
        <end position="144"/>
    </location>
</feature>
<comment type="similarity">
    <text evidence="7">Belongs to the binding-protein-dependent transport system permease family.</text>
</comment>
<evidence type="ECO:0000256" key="6">
    <source>
        <dbReference type="ARBA" id="ARBA00023136"/>
    </source>
</evidence>
<dbReference type="InterPro" id="IPR000515">
    <property type="entry name" value="MetI-like"/>
</dbReference>
<comment type="subcellular location">
    <subcellularLocation>
        <location evidence="1 7">Cell membrane</location>
        <topology evidence="1 7">Multi-pass membrane protein</topology>
    </subcellularLocation>
</comment>
<proteinExistence type="inferred from homology"/>
<dbReference type="SUPFAM" id="SSF161098">
    <property type="entry name" value="MetI-like"/>
    <property type="match status" value="1"/>
</dbReference>
<evidence type="ECO:0000256" key="1">
    <source>
        <dbReference type="ARBA" id="ARBA00004651"/>
    </source>
</evidence>
<dbReference type="Gene3D" id="1.10.3720.10">
    <property type="entry name" value="MetI-like"/>
    <property type="match status" value="1"/>
</dbReference>
<dbReference type="InterPro" id="IPR035906">
    <property type="entry name" value="MetI-like_sf"/>
</dbReference>
<evidence type="ECO:0000256" key="5">
    <source>
        <dbReference type="ARBA" id="ARBA00022989"/>
    </source>
</evidence>
<feature type="transmembrane region" description="Helical" evidence="7">
    <location>
        <begin position="256"/>
        <end position="277"/>
    </location>
</feature>
<feature type="transmembrane region" description="Helical" evidence="7">
    <location>
        <begin position="217"/>
        <end position="236"/>
    </location>
</feature>